<keyword evidence="3" id="KW-1185">Reference proteome</keyword>
<comment type="caution">
    <text evidence="2">The sequence shown here is derived from an EMBL/GenBank/DDBJ whole genome shotgun (WGS) entry which is preliminary data.</text>
</comment>
<dbReference type="OrthoDB" id="4147798at2759"/>
<evidence type="ECO:0000256" key="1">
    <source>
        <dbReference type="SAM" id="MobiDB-lite"/>
    </source>
</evidence>
<accession>A0A9P8I064</accession>
<dbReference type="Proteomes" id="UP000698800">
    <property type="component" value="Unassembled WGS sequence"/>
</dbReference>
<evidence type="ECO:0000313" key="3">
    <source>
        <dbReference type="Proteomes" id="UP000698800"/>
    </source>
</evidence>
<dbReference type="EMBL" id="JAGHQL010000036">
    <property type="protein sequence ID" value="KAH0543233.1"/>
    <property type="molecule type" value="Genomic_DNA"/>
</dbReference>
<evidence type="ECO:0000313" key="2">
    <source>
        <dbReference type="EMBL" id="KAH0543233.1"/>
    </source>
</evidence>
<reference evidence="2" key="1">
    <citation type="submission" date="2021-03" db="EMBL/GenBank/DDBJ databases">
        <title>Comparative genomics and phylogenomic investigation of the class Geoglossomycetes provide insights into ecological specialization and systematics.</title>
        <authorList>
            <person name="Melie T."/>
            <person name="Pirro S."/>
            <person name="Miller A.N."/>
            <person name="Quandt A."/>
        </authorList>
    </citation>
    <scope>NUCLEOTIDE SEQUENCE</scope>
    <source>
        <strain evidence="2">GBOQ0MN5Z8</strain>
    </source>
</reference>
<name>A0A9P8I064_9PEZI</name>
<sequence length="105" mass="12333">MGRHNRRRSRPRGRGYRKVDSRPDVYEARAILSDVDFAVGILPGQYQMNHMWTQRLVEERQREAERLAEEQRRIFGGEIGDEVSLCFKMLDVMVGLFGDMDYVDP</sequence>
<protein>
    <submittedName>
        <fullName evidence="2">Uncharacterized protein</fullName>
    </submittedName>
</protein>
<dbReference type="AlphaFoldDB" id="A0A9P8I064"/>
<feature type="compositionally biased region" description="Basic residues" evidence="1">
    <location>
        <begin position="1"/>
        <end position="16"/>
    </location>
</feature>
<feature type="region of interest" description="Disordered" evidence="1">
    <location>
        <begin position="1"/>
        <end position="20"/>
    </location>
</feature>
<proteinExistence type="predicted"/>
<gene>
    <name evidence="2" type="ORF">FGG08_002397</name>
</gene>
<organism evidence="2 3">
    <name type="scientific">Glutinoglossum americanum</name>
    <dbReference type="NCBI Taxonomy" id="1670608"/>
    <lineage>
        <taxon>Eukaryota</taxon>
        <taxon>Fungi</taxon>
        <taxon>Dikarya</taxon>
        <taxon>Ascomycota</taxon>
        <taxon>Pezizomycotina</taxon>
        <taxon>Geoglossomycetes</taxon>
        <taxon>Geoglossales</taxon>
        <taxon>Geoglossaceae</taxon>
        <taxon>Glutinoglossum</taxon>
    </lineage>
</organism>